<keyword evidence="3" id="KW-1185">Reference proteome</keyword>
<reference evidence="2 3" key="1">
    <citation type="submission" date="2019-04" db="EMBL/GenBank/DDBJ databases">
        <title>An improved genome assembly and genetic linkage map for asparagus bean, Vigna unguiculata ssp. sesquipedialis.</title>
        <authorList>
            <person name="Xia Q."/>
            <person name="Zhang R."/>
            <person name="Dong Y."/>
        </authorList>
    </citation>
    <scope>NUCLEOTIDE SEQUENCE [LARGE SCALE GENOMIC DNA]</scope>
    <source>
        <tissue evidence="2">Leaf</tissue>
    </source>
</reference>
<dbReference type="Proteomes" id="UP000501690">
    <property type="component" value="Linkage Group LG10"/>
</dbReference>
<evidence type="ECO:0000313" key="3">
    <source>
        <dbReference type="Proteomes" id="UP000501690"/>
    </source>
</evidence>
<evidence type="ECO:0000256" key="1">
    <source>
        <dbReference type="SAM" id="MobiDB-lite"/>
    </source>
</evidence>
<name>A0A4D6NI25_VIGUN</name>
<dbReference type="EMBL" id="CP039354">
    <property type="protein sequence ID" value="QCE11597.1"/>
    <property type="molecule type" value="Genomic_DNA"/>
</dbReference>
<sequence length="136" mass="14981">MVVLVGQNTTSGSPANATPWLPLLESQRLSGYYSPMHPNPSPFSVHSYWVGCCQWESNPQPDLYHLWLTSKCYSLATPPRVPEAVSGNRTPNLTFNTSGSPADATSNMDVTPSLFKFLVKMPSNSSFVAKDIVRFK</sequence>
<proteinExistence type="predicted"/>
<organism evidence="2 3">
    <name type="scientific">Vigna unguiculata</name>
    <name type="common">Cowpea</name>
    <dbReference type="NCBI Taxonomy" id="3917"/>
    <lineage>
        <taxon>Eukaryota</taxon>
        <taxon>Viridiplantae</taxon>
        <taxon>Streptophyta</taxon>
        <taxon>Embryophyta</taxon>
        <taxon>Tracheophyta</taxon>
        <taxon>Spermatophyta</taxon>
        <taxon>Magnoliopsida</taxon>
        <taxon>eudicotyledons</taxon>
        <taxon>Gunneridae</taxon>
        <taxon>Pentapetalae</taxon>
        <taxon>rosids</taxon>
        <taxon>fabids</taxon>
        <taxon>Fabales</taxon>
        <taxon>Fabaceae</taxon>
        <taxon>Papilionoideae</taxon>
        <taxon>50 kb inversion clade</taxon>
        <taxon>NPAAA clade</taxon>
        <taxon>indigoferoid/millettioid clade</taxon>
        <taxon>Phaseoleae</taxon>
        <taxon>Vigna</taxon>
    </lineage>
</organism>
<accession>A0A4D6NI25</accession>
<feature type="region of interest" description="Disordered" evidence="1">
    <location>
        <begin position="83"/>
        <end position="104"/>
    </location>
</feature>
<gene>
    <name evidence="2" type="ORF">DEO72_LG10g2830</name>
</gene>
<feature type="compositionally biased region" description="Polar residues" evidence="1">
    <location>
        <begin position="87"/>
        <end position="104"/>
    </location>
</feature>
<protein>
    <submittedName>
        <fullName evidence="2">Uncharacterized protein</fullName>
    </submittedName>
</protein>
<dbReference type="AlphaFoldDB" id="A0A4D6NI25"/>
<evidence type="ECO:0000313" key="2">
    <source>
        <dbReference type="EMBL" id="QCE11597.1"/>
    </source>
</evidence>